<evidence type="ECO:0000313" key="11">
    <source>
        <dbReference type="EMBL" id="RFA09806.1"/>
    </source>
</evidence>
<dbReference type="PANTHER" id="PTHR11645:SF0">
    <property type="entry name" value="PYRROLINE-5-CARBOXYLATE REDUCTASE 3"/>
    <property type="match status" value="1"/>
</dbReference>
<dbReference type="OrthoDB" id="9805754at2"/>
<evidence type="ECO:0000256" key="4">
    <source>
        <dbReference type="ARBA" id="ARBA00058118"/>
    </source>
</evidence>
<dbReference type="Pfam" id="PF14748">
    <property type="entry name" value="P5CR_dimer"/>
    <property type="match status" value="1"/>
</dbReference>
<feature type="binding site" evidence="7">
    <location>
        <begin position="44"/>
        <end position="49"/>
    </location>
    <ligand>
        <name>NADP(+)</name>
        <dbReference type="ChEBI" id="CHEBI:58349"/>
    </ligand>
</feature>
<keyword evidence="12" id="KW-1185">Reference proteome</keyword>
<dbReference type="GO" id="GO:0055129">
    <property type="term" value="P:L-proline biosynthetic process"/>
    <property type="evidence" value="ECO:0007669"/>
    <property type="project" value="UniProtKB-UniRule"/>
</dbReference>
<dbReference type="GO" id="GO:0004735">
    <property type="term" value="F:pyrroline-5-carboxylate reductase activity"/>
    <property type="evidence" value="ECO:0007669"/>
    <property type="project" value="UniProtKB-UniRule"/>
</dbReference>
<organism evidence="11 12">
    <name type="scientific">Subtercola boreus</name>
    <dbReference type="NCBI Taxonomy" id="120213"/>
    <lineage>
        <taxon>Bacteria</taxon>
        <taxon>Bacillati</taxon>
        <taxon>Actinomycetota</taxon>
        <taxon>Actinomycetes</taxon>
        <taxon>Micrococcales</taxon>
        <taxon>Microbacteriaceae</taxon>
        <taxon>Subtercola</taxon>
    </lineage>
</organism>
<dbReference type="UniPathway" id="UPA00098">
    <property type="reaction ID" value="UER00361"/>
</dbReference>
<dbReference type="InterPro" id="IPR036291">
    <property type="entry name" value="NAD(P)-bd_dom_sf"/>
</dbReference>
<comment type="catalytic activity">
    <reaction evidence="5">
        <text>L-proline + NAD(+) = (S)-1-pyrroline-5-carboxylate + NADH + 2 H(+)</text>
        <dbReference type="Rhea" id="RHEA:14105"/>
        <dbReference type="ChEBI" id="CHEBI:15378"/>
        <dbReference type="ChEBI" id="CHEBI:17388"/>
        <dbReference type="ChEBI" id="CHEBI:57540"/>
        <dbReference type="ChEBI" id="CHEBI:57945"/>
        <dbReference type="ChEBI" id="CHEBI:60039"/>
        <dbReference type="EC" id="1.5.1.2"/>
    </reaction>
</comment>
<feature type="binding site" evidence="7">
    <location>
        <position position="72"/>
    </location>
    <ligand>
        <name>NADP(+)</name>
        <dbReference type="ChEBI" id="CHEBI:58349"/>
    </ligand>
</feature>
<evidence type="ECO:0000256" key="5">
    <source>
        <dbReference type="HAMAP-Rule" id="MF_01925"/>
    </source>
</evidence>
<accession>A0A3E0VIN6</accession>
<dbReference type="GO" id="GO:0005737">
    <property type="term" value="C:cytoplasm"/>
    <property type="evidence" value="ECO:0007669"/>
    <property type="project" value="UniProtKB-SubCell"/>
</dbReference>
<dbReference type="Proteomes" id="UP000256486">
    <property type="component" value="Unassembled WGS sequence"/>
</dbReference>
<keyword evidence="3 5" id="KW-0560">Oxidoreductase</keyword>
<dbReference type="FunFam" id="1.10.3730.10:FF:000001">
    <property type="entry name" value="Pyrroline-5-carboxylate reductase"/>
    <property type="match status" value="1"/>
</dbReference>
<dbReference type="EMBL" id="NBWZ01000001">
    <property type="protein sequence ID" value="RFA09806.1"/>
    <property type="molecule type" value="Genomic_DNA"/>
</dbReference>
<evidence type="ECO:0000259" key="10">
    <source>
        <dbReference type="Pfam" id="PF14748"/>
    </source>
</evidence>
<reference evidence="11 12" key="1">
    <citation type="submission" date="2017-04" db="EMBL/GenBank/DDBJ databases">
        <title>Comparative genome analysis of Subtercola boreus.</title>
        <authorList>
            <person name="Cho Y.-J."/>
            <person name="Cho A."/>
            <person name="Kim O.-S."/>
            <person name="Lee J.-I."/>
        </authorList>
    </citation>
    <scope>NUCLEOTIDE SEQUENCE [LARGE SCALE GENOMIC DNA]</scope>
    <source>
        <strain evidence="11 12">K300</strain>
    </source>
</reference>
<dbReference type="InterPro" id="IPR000304">
    <property type="entry name" value="Pyrroline-COOH_reductase"/>
</dbReference>
<sequence length="312" mass="31955">MRTSATCSAGGRASPKTSSKPPPSPRNEHPALTTPHSFPTTALLGAGSMGQAVLAGLLRPDVTVEGGIRATTRSASRAATVPEHPSLSVYSTETDPRANQVAVTDARIVIVGVKPYMVTDLLAEIAPSLAPDAIVVSLAAGVTLDVFERALPSSVAVVRAMPNTPSLIGKGVTGLAQGKRASDEQFALVTALFELVGDVVAVPEGEIDALSSISGSGPAYFFYLVEQLTAAAVAKGFTPSQAATLVNGTFIGAAALLEHTGEDPAELRRRVTSPKGTTEQAIRVLSEGGLEKLFTEATDAAVARSKELASGS</sequence>
<feature type="region of interest" description="Disordered" evidence="8">
    <location>
        <begin position="1"/>
        <end position="38"/>
    </location>
</feature>
<gene>
    <name evidence="5" type="primary">proC</name>
    <name evidence="11" type="ORF">B7R54_11765</name>
</gene>
<dbReference type="HAMAP" id="MF_01925">
    <property type="entry name" value="P5C_reductase"/>
    <property type="match status" value="1"/>
</dbReference>
<name>A0A3E0VIN6_9MICO</name>
<evidence type="ECO:0000256" key="3">
    <source>
        <dbReference type="ARBA" id="ARBA00023002"/>
    </source>
</evidence>
<comment type="caution">
    <text evidence="11">The sequence shown here is derived from an EMBL/GenBank/DDBJ whole genome shotgun (WGS) entry which is preliminary data.</text>
</comment>
<dbReference type="Pfam" id="PF03807">
    <property type="entry name" value="F420_oxidored"/>
    <property type="match status" value="1"/>
</dbReference>
<evidence type="ECO:0000256" key="6">
    <source>
        <dbReference type="NCBIfam" id="TIGR00112"/>
    </source>
</evidence>
<dbReference type="PANTHER" id="PTHR11645">
    <property type="entry name" value="PYRROLINE-5-CARBOXYLATE REDUCTASE"/>
    <property type="match status" value="1"/>
</dbReference>
<protein>
    <recommendedName>
        <fullName evidence="5 6">Pyrroline-5-carboxylate reductase</fullName>
        <shortName evidence="5">P5C reductase</shortName>
        <shortName evidence="5">P5CR</shortName>
        <ecNumber evidence="5 6">1.5.1.2</ecNumber>
    </recommendedName>
    <alternativeName>
        <fullName evidence="5">PCA reductase</fullName>
    </alternativeName>
</protein>
<keyword evidence="5" id="KW-0963">Cytoplasm</keyword>
<dbReference type="NCBIfam" id="TIGR00112">
    <property type="entry name" value="proC"/>
    <property type="match status" value="1"/>
</dbReference>
<comment type="pathway">
    <text evidence="5">Amino-acid biosynthesis; L-proline biosynthesis; L-proline from L-glutamate 5-semialdehyde: step 1/1.</text>
</comment>
<feature type="domain" description="Pyrroline-5-carboxylate reductase dimerisation" evidence="10">
    <location>
        <begin position="204"/>
        <end position="308"/>
    </location>
</feature>
<proteinExistence type="inferred from homology"/>
<evidence type="ECO:0000256" key="1">
    <source>
        <dbReference type="ARBA" id="ARBA00005525"/>
    </source>
</evidence>
<dbReference type="AlphaFoldDB" id="A0A3E0VIN6"/>
<comment type="catalytic activity">
    <reaction evidence="5">
        <text>L-proline + NADP(+) = (S)-1-pyrroline-5-carboxylate + NADPH + 2 H(+)</text>
        <dbReference type="Rhea" id="RHEA:14109"/>
        <dbReference type="ChEBI" id="CHEBI:15378"/>
        <dbReference type="ChEBI" id="CHEBI:17388"/>
        <dbReference type="ChEBI" id="CHEBI:57783"/>
        <dbReference type="ChEBI" id="CHEBI:58349"/>
        <dbReference type="ChEBI" id="CHEBI:60039"/>
        <dbReference type="EC" id="1.5.1.2"/>
    </reaction>
</comment>
<evidence type="ECO:0000256" key="2">
    <source>
        <dbReference type="ARBA" id="ARBA00022857"/>
    </source>
</evidence>
<keyword evidence="5" id="KW-0641">Proline biosynthesis</keyword>
<evidence type="ECO:0000256" key="8">
    <source>
        <dbReference type="SAM" id="MobiDB-lite"/>
    </source>
</evidence>
<dbReference type="InterPro" id="IPR029036">
    <property type="entry name" value="P5CR_dimer"/>
</dbReference>
<dbReference type="Gene3D" id="3.40.50.720">
    <property type="entry name" value="NAD(P)-binding Rossmann-like Domain"/>
    <property type="match status" value="1"/>
</dbReference>
<dbReference type="Gene3D" id="1.10.3730.10">
    <property type="entry name" value="ProC C-terminal domain-like"/>
    <property type="match status" value="1"/>
</dbReference>
<feature type="binding site" evidence="7">
    <location>
        <position position="99"/>
    </location>
    <ligand>
        <name>NADPH</name>
        <dbReference type="ChEBI" id="CHEBI:57783"/>
    </ligand>
</feature>
<dbReference type="InterPro" id="IPR008927">
    <property type="entry name" value="6-PGluconate_DH-like_C_sf"/>
</dbReference>
<evidence type="ECO:0000259" key="9">
    <source>
        <dbReference type="Pfam" id="PF03807"/>
    </source>
</evidence>
<keyword evidence="5" id="KW-0028">Amino-acid biosynthesis</keyword>
<evidence type="ECO:0000313" key="12">
    <source>
        <dbReference type="Proteomes" id="UP000256486"/>
    </source>
</evidence>
<feature type="domain" description="Pyrroline-5-carboxylate reductase catalytic N-terminal" evidence="9">
    <location>
        <begin position="42"/>
        <end position="141"/>
    </location>
</feature>
<keyword evidence="2 5" id="KW-0521">NADP</keyword>
<dbReference type="EC" id="1.5.1.2" evidence="5 6"/>
<comment type="function">
    <text evidence="4 5">Catalyzes the reduction of 1-pyrroline-5-carboxylate (PCA) to L-proline.</text>
</comment>
<comment type="subcellular location">
    <subcellularLocation>
        <location evidence="5">Cytoplasm</location>
    </subcellularLocation>
</comment>
<comment type="similarity">
    <text evidence="1 5">Belongs to the pyrroline-5-carboxylate reductase family.</text>
</comment>
<dbReference type="InterPro" id="IPR028939">
    <property type="entry name" value="P5C_Rdtase_cat_N"/>
</dbReference>
<evidence type="ECO:0000256" key="7">
    <source>
        <dbReference type="PIRSR" id="PIRSR000193-1"/>
    </source>
</evidence>
<dbReference type="SUPFAM" id="SSF51735">
    <property type="entry name" value="NAD(P)-binding Rossmann-fold domains"/>
    <property type="match status" value="1"/>
</dbReference>
<dbReference type="PIRSF" id="PIRSF000193">
    <property type="entry name" value="Pyrrol-5-carb_rd"/>
    <property type="match status" value="1"/>
</dbReference>
<dbReference type="SUPFAM" id="SSF48179">
    <property type="entry name" value="6-phosphogluconate dehydrogenase C-terminal domain-like"/>
    <property type="match status" value="1"/>
</dbReference>